<dbReference type="Proteomes" id="UP000007266">
    <property type="component" value="Linkage group 5"/>
</dbReference>
<gene>
    <name evidence="1" type="primary">GLEAN_13374</name>
    <name evidence="1" type="ORF">TcasGA2_TC013374</name>
</gene>
<accession>D6WLX7</accession>
<dbReference type="EMBL" id="KQ971343">
    <property type="protein sequence ID" value="EFA03388.1"/>
    <property type="molecule type" value="Genomic_DNA"/>
</dbReference>
<name>D6WLX7_TRICA</name>
<organism evidence="1 2">
    <name type="scientific">Tribolium castaneum</name>
    <name type="common">Red flour beetle</name>
    <dbReference type="NCBI Taxonomy" id="7070"/>
    <lineage>
        <taxon>Eukaryota</taxon>
        <taxon>Metazoa</taxon>
        <taxon>Ecdysozoa</taxon>
        <taxon>Arthropoda</taxon>
        <taxon>Hexapoda</taxon>
        <taxon>Insecta</taxon>
        <taxon>Pterygota</taxon>
        <taxon>Neoptera</taxon>
        <taxon>Endopterygota</taxon>
        <taxon>Coleoptera</taxon>
        <taxon>Polyphaga</taxon>
        <taxon>Cucujiformia</taxon>
        <taxon>Tenebrionidae</taxon>
        <taxon>Tenebrionidae incertae sedis</taxon>
        <taxon>Tribolium</taxon>
    </lineage>
</organism>
<dbReference type="HOGENOM" id="CLU_1973345_0_0_1"/>
<keyword evidence="2" id="KW-1185">Reference proteome</keyword>
<evidence type="ECO:0000313" key="1">
    <source>
        <dbReference type="EMBL" id="EFA03388.1"/>
    </source>
</evidence>
<reference evidence="1 2" key="1">
    <citation type="journal article" date="2008" name="Nature">
        <title>The genome of the model beetle and pest Tribolium castaneum.</title>
        <authorList>
            <consortium name="Tribolium Genome Sequencing Consortium"/>
            <person name="Richards S."/>
            <person name="Gibbs R.A."/>
            <person name="Weinstock G.M."/>
            <person name="Brown S.J."/>
            <person name="Denell R."/>
            <person name="Beeman R.W."/>
            <person name="Gibbs R."/>
            <person name="Beeman R.W."/>
            <person name="Brown S.J."/>
            <person name="Bucher G."/>
            <person name="Friedrich M."/>
            <person name="Grimmelikhuijzen C.J."/>
            <person name="Klingler M."/>
            <person name="Lorenzen M."/>
            <person name="Richards S."/>
            <person name="Roth S."/>
            <person name="Schroder R."/>
            <person name="Tautz D."/>
            <person name="Zdobnov E.M."/>
            <person name="Muzny D."/>
            <person name="Gibbs R.A."/>
            <person name="Weinstock G.M."/>
            <person name="Attaway T."/>
            <person name="Bell S."/>
            <person name="Buhay C.J."/>
            <person name="Chandrabose M.N."/>
            <person name="Chavez D."/>
            <person name="Clerk-Blankenburg K.P."/>
            <person name="Cree A."/>
            <person name="Dao M."/>
            <person name="Davis C."/>
            <person name="Chacko J."/>
            <person name="Dinh H."/>
            <person name="Dugan-Rocha S."/>
            <person name="Fowler G."/>
            <person name="Garner T.T."/>
            <person name="Garnes J."/>
            <person name="Gnirke A."/>
            <person name="Hawes A."/>
            <person name="Hernandez J."/>
            <person name="Hines S."/>
            <person name="Holder M."/>
            <person name="Hume J."/>
            <person name="Jhangiani S.N."/>
            <person name="Joshi V."/>
            <person name="Khan Z.M."/>
            <person name="Jackson L."/>
            <person name="Kovar C."/>
            <person name="Kowis A."/>
            <person name="Lee S."/>
            <person name="Lewis L.R."/>
            <person name="Margolis J."/>
            <person name="Morgan M."/>
            <person name="Nazareth L.V."/>
            <person name="Nguyen N."/>
            <person name="Okwuonu G."/>
            <person name="Parker D."/>
            <person name="Richards S."/>
            <person name="Ruiz S.J."/>
            <person name="Santibanez J."/>
            <person name="Savard J."/>
            <person name="Scherer S.E."/>
            <person name="Schneider B."/>
            <person name="Sodergren E."/>
            <person name="Tautz D."/>
            <person name="Vattahil S."/>
            <person name="Villasana D."/>
            <person name="White C.S."/>
            <person name="Wright R."/>
            <person name="Park Y."/>
            <person name="Beeman R.W."/>
            <person name="Lord J."/>
            <person name="Oppert B."/>
            <person name="Lorenzen M."/>
            <person name="Brown S."/>
            <person name="Wang L."/>
            <person name="Savard J."/>
            <person name="Tautz D."/>
            <person name="Richards S."/>
            <person name="Weinstock G."/>
            <person name="Gibbs R.A."/>
            <person name="Liu Y."/>
            <person name="Worley K."/>
            <person name="Weinstock G."/>
            <person name="Elsik C.G."/>
            <person name="Reese J.T."/>
            <person name="Elhaik E."/>
            <person name="Landan G."/>
            <person name="Graur D."/>
            <person name="Arensburger P."/>
            <person name="Atkinson P."/>
            <person name="Beeman R.W."/>
            <person name="Beidler J."/>
            <person name="Brown S.J."/>
            <person name="Demuth J.P."/>
            <person name="Drury D.W."/>
            <person name="Du Y.Z."/>
            <person name="Fujiwara H."/>
            <person name="Lorenzen M."/>
            <person name="Maselli V."/>
            <person name="Osanai M."/>
            <person name="Park Y."/>
            <person name="Robertson H.M."/>
            <person name="Tu Z."/>
            <person name="Wang J.J."/>
            <person name="Wang S."/>
            <person name="Richards S."/>
            <person name="Song H."/>
            <person name="Zhang L."/>
            <person name="Sodergren E."/>
            <person name="Werner D."/>
            <person name="Stanke M."/>
            <person name="Morgenstern B."/>
            <person name="Solovyev V."/>
            <person name="Kosarev P."/>
            <person name="Brown G."/>
            <person name="Chen H.C."/>
            <person name="Ermolaeva O."/>
            <person name="Hlavina W."/>
            <person name="Kapustin Y."/>
            <person name="Kiryutin B."/>
            <person name="Kitts P."/>
            <person name="Maglott D."/>
            <person name="Pruitt K."/>
            <person name="Sapojnikov V."/>
            <person name="Souvorov A."/>
            <person name="Mackey A.J."/>
            <person name="Waterhouse R.M."/>
            <person name="Wyder S."/>
            <person name="Zdobnov E.M."/>
            <person name="Zdobnov E.M."/>
            <person name="Wyder S."/>
            <person name="Kriventseva E.V."/>
            <person name="Kadowaki T."/>
            <person name="Bork P."/>
            <person name="Aranda M."/>
            <person name="Bao R."/>
            <person name="Beermann A."/>
            <person name="Berns N."/>
            <person name="Bolognesi R."/>
            <person name="Bonneton F."/>
            <person name="Bopp D."/>
            <person name="Brown S.J."/>
            <person name="Bucher G."/>
            <person name="Butts T."/>
            <person name="Chaumot A."/>
            <person name="Denell R.E."/>
            <person name="Ferrier D.E."/>
            <person name="Friedrich M."/>
            <person name="Gordon C.M."/>
            <person name="Jindra M."/>
            <person name="Klingler M."/>
            <person name="Lan Q."/>
            <person name="Lattorff H.M."/>
            <person name="Laudet V."/>
            <person name="von Levetsow C."/>
            <person name="Liu Z."/>
            <person name="Lutz R."/>
            <person name="Lynch J.A."/>
            <person name="da Fonseca R.N."/>
            <person name="Posnien N."/>
            <person name="Reuter R."/>
            <person name="Roth S."/>
            <person name="Savard J."/>
            <person name="Schinko J.B."/>
            <person name="Schmitt C."/>
            <person name="Schoppmeier M."/>
            <person name="Schroder R."/>
            <person name="Shippy T.D."/>
            <person name="Simonnet F."/>
            <person name="Marques-Souza H."/>
            <person name="Tautz D."/>
            <person name="Tomoyasu Y."/>
            <person name="Trauner J."/>
            <person name="Van der Zee M."/>
            <person name="Vervoort M."/>
            <person name="Wittkopp N."/>
            <person name="Wimmer E.A."/>
            <person name="Yang X."/>
            <person name="Jones A.K."/>
            <person name="Sattelle D.B."/>
            <person name="Ebert P.R."/>
            <person name="Nelson D."/>
            <person name="Scott J.G."/>
            <person name="Beeman R.W."/>
            <person name="Muthukrishnan S."/>
            <person name="Kramer K.J."/>
            <person name="Arakane Y."/>
            <person name="Beeman R.W."/>
            <person name="Zhu Q."/>
            <person name="Hogenkamp D."/>
            <person name="Dixit R."/>
            <person name="Oppert B."/>
            <person name="Jiang H."/>
            <person name="Zou Z."/>
            <person name="Marshall J."/>
            <person name="Elpidina E."/>
            <person name="Vinokurov K."/>
            <person name="Oppert C."/>
            <person name="Zou Z."/>
            <person name="Evans J."/>
            <person name="Lu Z."/>
            <person name="Zhao P."/>
            <person name="Sumathipala N."/>
            <person name="Altincicek B."/>
            <person name="Vilcinskas A."/>
            <person name="Williams M."/>
            <person name="Hultmark D."/>
            <person name="Hetru C."/>
            <person name="Jiang H."/>
            <person name="Grimmelikhuijzen C.J."/>
            <person name="Hauser F."/>
            <person name="Cazzamali G."/>
            <person name="Williamson M."/>
            <person name="Park Y."/>
            <person name="Li B."/>
            <person name="Tanaka Y."/>
            <person name="Predel R."/>
            <person name="Neupert S."/>
            <person name="Schachtner J."/>
            <person name="Verleyen P."/>
            <person name="Raible F."/>
            <person name="Bork P."/>
            <person name="Friedrich M."/>
            <person name="Walden K.K."/>
            <person name="Robertson H.M."/>
            <person name="Angeli S."/>
            <person name="Foret S."/>
            <person name="Bucher G."/>
            <person name="Schuetz S."/>
            <person name="Maleszka R."/>
            <person name="Wimmer E.A."/>
            <person name="Beeman R.W."/>
            <person name="Lorenzen M."/>
            <person name="Tomoyasu Y."/>
            <person name="Miller S.C."/>
            <person name="Grossmann D."/>
            <person name="Bucher G."/>
        </authorList>
    </citation>
    <scope>NUCLEOTIDE SEQUENCE [LARGE SCALE GENOMIC DNA]</scope>
    <source>
        <strain evidence="1 2">Georgia GA2</strain>
    </source>
</reference>
<reference evidence="1 2" key="2">
    <citation type="journal article" date="2010" name="Nucleic Acids Res.">
        <title>BeetleBase in 2010: revisions to provide comprehensive genomic information for Tribolium castaneum.</title>
        <authorList>
            <person name="Kim H.S."/>
            <person name="Murphy T."/>
            <person name="Xia J."/>
            <person name="Caragea D."/>
            <person name="Park Y."/>
            <person name="Beeman R.W."/>
            <person name="Lorenzen M.D."/>
            <person name="Butcher S."/>
            <person name="Manak J.R."/>
            <person name="Brown S.J."/>
        </authorList>
    </citation>
    <scope>GENOME REANNOTATION</scope>
    <source>
        <strain evidence="1 2">Georgia GA2</strain>
    </source>
</reference>
<dbReference type="InParanoid" id="D6WLX7"/>
<evidence type="ECO:0000313" key="2">
    <source>
        <dbReference type="Proteomes" id="UP000007266"/>
    </source>
</evidence>
<sequence length="127" mass="14393">MTGRPVTWLPFKVFGGLANQGVSCPQTPPFIIIHNTLRYLSRFWCQGRTRYFPPNQARIKTRGQLCRSNLRVLLKLLSAVARMAFESAPNGIIRGLMKNPQASITRITTIVVKRSTIQSERFYPNAS</sequence>
<dbReference type="AlphaFoldDB" id="D6WLX7"/>
<protein>
    <submittedName>
        <fullName evidence="1">Uncharacterized protein</fullName>
    </submittedName>
</protein>
<proteinExistence type="predicted"/>